<protein>
    <submittedName>
        <fullName evidence="1">Uncharacterized protein</fullName>
    </submittedName>
</protein>
<name>C8BNE2_9EURY</name>
<keyword evidence="1" id="KW-0614">Plasmid</keyword>
<dbReference type="EMBL" id="GQ254849">
    <property type="protein sequence ID" value="ACV03449.1"/>
    <property type="molecule type" value="Genomic_DNA"/>
</dbReference>
<proteinExistence type="predicted"/>
<dbReference type="RefSeq" id="WP_012806046.1">
    <property type="nucleotide sequence ID" value="NC_013177.1"/>
</dbReference>
<evidence type="ECO:0000313" key="1">
    <source>
        <dbReference type="EMBL" id="ACV03449.1"/>
    </source>
</evidence>
<accession>C8BNE2</accession>
<organism evidence="1">
    <name type="scientific">Thermococcus sp. AMT11</name>
    <dbReference type="NCBI Taxonomy" id="563043"/>
    <lineage>
        <taxon>Archaea</taxon>
        <taxon>Methanobacteriati</taxon>
        <taxon>Methanobacteriota</taxon>
        <taxon>Thermococci</taxon>
        <taxon>Thermococcales</taxon>
        <taxon>Thermococcaceae</taxon>
        <taxon>Thermococcus</taxon>
    </lineage>
</organism>
<sequence length="102" mass="11685">MKFYAIFHGLGEEYLVIADNLKETARAALAHFFVKHYGEEVPENSRFEVMPLADAYRRGFLVNAEVAFLEEVTQEQAFREFAELLEREAKKAKVNQAMGARA</sequence>
<dbReference type="AlphaFoldDB" id="C8BNE2"/>
<geneLocation type="plasmid" evidence="1">
    <name>pAMT11</name>
</geneLocation>
<reference evidence="1" key="1">
    <citation type="journal article" date="2011" name="Res. Microbiol.">
        <title>pAMT11, a novel plasmid isolated from a Thermococcus sp. strain closely related to the virus-like integrated element TKV1 of the Thermococcus kodakaraensis genome.</title>
        <authorList>
            <person name="Gonnet M."/>
            <person name="Erauso G."/>
            <person name="Prieur D."/>
            <person name="Le Romancer M."/>
        </authorList>
    </citation>
    <scope>NUCLEOTIDE SEQUENCE</scope>
    <source>
        <strain evidence="1">AMT11</strain>
        <plasmid evidence="1">pAMT11</plasmid>
    </source>
</reference>